<dbReference type="SUPFAM" id="SSF82171">
    <property type="entry name" value="DPP6 N-terminal domain-like"/>
    <property type="match status" value="1"/>
</dbReference>
<dbReference type="Pfam" id="PF00326">
    <property type="entry name" value="Peptidase_S9"/>
    <property type="match status" value="1"/>
</dbReference>
<dbReference type="InterPro" id="IPR002471">
    <property type="entry name" value="Pept_S9_AS"/>
</dbReference>
<name>A0A8C6TFV1_9GOBI</name>
<comment type="subcellular location">
    <subcellularLocation>
        <location evidence="1">Cell projection</location>
        <location evidence="1">Invadopodium membrane</location>
        <topology evidence="1">Single-pass type II membrane protein</topology>
    </subcellularLocation>
    <subcellularLocation>
        <location evidence="2">Cell projection</location>
        <location evidence="2">Lamellipodium membrane</location>
        <topology evidence="2">Single-pass type II membrane protein</topology>
    </subcellularLocation>
</comment>
<dbReference type="AlphaFoldDB" id="A0A8C6TFV1"/>
<dbReference type="GO" id="GO:0031258">
    <property type="term" value="C:lamellipodium membrane"/>
    <property type="evidence" value="ECO:0007669"/>
    <property type="project" value="UniProtKB-SubCell"/>
</dbReference>
<dbReference type="GO" id="GO:0006508">
    <property type="term" value="P:proteolysis"/>
    <property type="evidence" value="ECO:0007669"/>
    <property type="project" value="UniProtKB-KW"/>
</dbReference>
<evidence type="ECO:0000256" key="4">
    <source>
        <dbReference type="ARBA" id="ARBA00022801"/>
    </source>
</evidence>
<dbReference type="Gene3D" id="3.40.50.1820">
    <property type="entry name" value="alpha/beta hydrolase"/>
    <property type="match status" value="1"/>
</dbReference>
<evidence type="ECO:0000313" key="9">
    <source>
        <dbReference type="Proteomes" id="UP000694523"/>
    </source>
</evidence>
<dbReference type="PANTHER" id="PTHR11731:SF202">
    <property type="entry name" value="DIPEPTIDYL PEPTIDASE FAMILY MEMBER 2"/>
    <property type="match status" value="1"/>
</dbReference>
<reference evidence="8" key="2">
    <citation type="submission" date="2025-09" db="UniProtKB">
        <authorList>
            <consortium name="Ensembl"/>
        </authorList>
    </citation>
    <scope>IDENTIFICATION</scope>
</reference>
<dbReference type="Pfam" id="PF00930">
    <property type="entry name" value="DPPIV_N"/>
    <property type="match status" value="2"/>
</dbReference>
<dbReference type="SUPFAM" id="SSF53474">
    <property type="entry name" value="alpha/beta-Hydrolases"/>
    <property type="match status" value="1"/>
</dbReference>
<protein>
    <submittedName>
        <fullName evidence="8">Dipeptidyl-peptidase 4</fullName>
    </submittedName>
</protein>
<dbReference type="InterPro" id="IPR029058">
    <property type="entry name" value="AB_hydrolase_fold"/>
</dbReference>
<keyword evidence="3" id="KW-0645">Protease</keyword>
<feature type="domain" description="Dipeptidylpeptidase IV N-terminal" evidence="7">
    <location>
        <begin position="24"/>
        <end position="133"/>
    </location>
</feature>
<sequence length="501" mass="58086">LSSMKDYLILSTSFLPRVFLSSLQQVQFFDWSPVGHKLAYVWNNDVYVKTSPELDSERVTDSGKVNEIFNGIPDWSYEEEMFSSARGLWWSPGGKFVAYAQFNVSQVPHIEYPWFGNGHYPSTVSIPYPKVRQTALLLSRLEHYLATVTWATDDRIAVQWLKRVQNTLILQIYSLTGTGWGHSEFAPSEPVFSADKNSYYLVMSDKQKYKHLHHVKGVSRTQANTSANNDLVSTDLFPSARQWKFLMKCFHFLELSLENNKAFANHISKIQMPKMKRGTIRIDGFDLWYKMVLPPDFSESKKYPLLIDVYAGPCSQRVDYTYSLSWATYLASTEKIIVATFDGRGSGYQGDEIMHKLYKRLGTDEVEDQITATKEFIRWGFIDKDRVAIWGWSYGGYVTSMFYYIYLFPFSDSIYTERYMNPPSLNQEAYDVNITMKHIHYGEPAQNNVHFQQSAEISEALVQEEVDFEAMWYTDKDHNIGGLANMHLYNHLSHFLLRCFA</sequence>
<evidence type="ECO:0000256" key="2">
    <source>
        <dbReference type="ARBA" id="ARBA00004485"/>
    </source>
</evidence>
<keyword evidence="5" id="KW-0325">Glycoprotein</keyword>
<organism evidence="8 9">
    <name type="scientific">Neogobius melanostomus</name>
    <name type="common">round goby</name>
    <dbReference type="NCBI Taxonomy" id="47308"/>
    <lineage>
        <taxon>Eukaryota</taxon>
        <taxon>Metazoa</taxon>
        <taxon>Chordata</taxon>
        <taxon>Craniata</taxon>
        <taxon>Vertebrata</taxon>
        <taxon>Euteleostomi</taxon>
        <taxon>Actinopterygii</taxon>
        <taxon>Neopterygii</taxon>
        <taxon>Teleostei</taxon>
        <taxon>Neoteleostei</taxon>
        <taxon>Acanthomorphata</taxon>
        <taxon>Gobiaria</taxon>
        <taxon>Gobiiformes</taxon>
        <taxon>Gobioidei</taxon>
        <taxon>Gobiidae</taxon>
        <taxon>Benthophilinae</taxon>
        <taxon>Neogobiini</taxon>
        <taxon>Neogobius</taxon>
    </lineage>
</organism>
<dbReference type="InterPro" id="IPR001375">
    <property type="entry name" value="Peptidase_S9_cat"/>
</dbReference>
<dbReference type="PROSITE" id="PS00708">
    <property type="entry name" value="PRO_ENDOPEP_SER"/>
    <property type="match status" value="1"/>
</dbReference>
<dbReference type="Ensembl" id="ENSNMLT00000023888.1">
    <property type="protein sequence ID" value="ENSNMLP00000021300.1"/>
    <property type="gene ID" value="ENSNMLG00000013263.1"/>
</dbReference>
<evidence type="ECO:0000256" key="5">
    <source>
        <dbReference type="ARBA" id="ARBA00023180"/>
    </source>
</evidence>
<evidence type="ECO:0000313" key="8">
    <source>
        <dbReference type="Ensembl" id="ENSNMLP00000021300.1"/>
    </source>
</evidence>
<evidence type="ECO:0000256" key="3">
    <source>
        <dbReference type="ARBA" id="ARBA00022670"/>
    </source>
</evidence>
<accession>A0A8C6TFV1</accession>
<feature type="domain" description="Dipeptidylpeptidase IV N-terminal" evidence="7">
    <location>
        <begin position="141"/>
        <end position="221"/>
    </location>
</feature>
<evidence type="ECO:0000259" key="7">
    <source>
        <dbReference type="Pfam" id="PF00930"/>
    </source>
</evidence>
<dbReference type="FunFam" id="3.40.50.1820:FF:000003">
    <property type="entry name" value="Dipeptidyl peptidase 4"/>
    <property type="match status" value="1"/>
</dbReference>
<dbReference type="GO" id="GO:0004252">
    <property type="term" value="F:serine-type endopeptidase activity"/>
    <property type="evidence" value="ECO:0007669"/>
    <property type="project" value="InterPro"/>
</dbReference>
<keyword evidence="4" id="KW-0378">Hydrolase</keyword>
<dbReference type="GO" id="GO:0008239">
    <property type="term" value="F:dipeptidyl-peptidase activity"/>
    <property type="evidence" value="ECO:0007669"/>
    <property type="project" value="TreeGrafter"/>
</dbReference>
<dbReference type="Gene3D" id="2.140.10.30">
    <property type="entry name" value="Dipeptidylpeptidase IV, N-terminal domain"/>
    <property type="match status" value="2"/>
</dbReference>
<proteinExistence type="predicted"/>
<feature type="domain" description="Peptidase S9 prolyl oligopeptidase catalytic" evidence="6">
    <location>
        <begin position="323"/>
        <end position="401"/>
    </location>
</feature>
<reference evidence="8" key="1">
    <citation type="submission" date="2025-08" db="UniProtKB">
        <authorList>
            <consortium name="Ensembl"/>
        </authorList>
    </citation>
    <scope>IDENTIFICATION</scope>
</reference>
<dbReference type="Proteomes" id="UP000694523">
    <property type="component" value="Unplaced"/>
</dbReference>
<dbReference type="PANTHER" id="PTHR11731">
    <property type="entry name" value="PROTEASE FAMILY S9B,C DIPEPTIDYL-PEPTIDASE IV-RELATED"/>
    <property type="match status" value="1"/>
</dbReference>
<dbReference type="InterPro" id="IPR002469">
    <property type="entry name" value="Peptidase_S9B_N"/>
</dbReference>
<dbReference type="InterPro" id="IPR050278">
    <property type="entry name" value="Serine_Prot_S9B/DPPIV"/>
</dbReference>
<evidence type="ECO:0000256" key="1">
    <source>
        <dbReference type="ARBA" id="ARBA00004341"/>
    </source>
</evidence>
<keyword evidence="9" id="KW-1185">Reference proteome</keyword>
<evidence type="ECO:0000259" key="6">
    <source>
        <dbReference type="Pfam" id="PF00326"/>
    </source>
</evidence>